<name>A0A843YRT6_9BURK</name>
<dbReference type="RefSeq" id="WP_153233849.1">
    <property type="nucleotide sequence ID" value="NZ_WINI01000002.1"/>
</dbReference>
<evidence type="ECO:0000256" key="1">
    <source>
        <dbReference type="SAM" id="SignalP"/>
    </source>
</evidence>
<organism evidence="2 3">
    <name type="scientific">Glaciimonas soli</name>
    <dbReference type="NCBI Taxonomy" id="2590999"/>
    <lineage>
        <taxon>Bacteria</taxon>
        <taxon>Pseudomonadati</taxon>
        <taxon>Pseudomonadota</taxon>
        <taxon>Betaproteobacteria</taxon>
        <taxon>Burkholderiales</taxon>
        <taxon>Oxalobacteraceae</taxon>
        <taxon>Glaciimonas</taxon>
    </lineage>
</organism>
<evidence type="ECO:0000313" key="2">
    <source>
        <dbReference type="EMBL" id="MQR00233.1"/>
    </source>
</evidence>
<gene>
    <name evidence="2" type="ORF">GEV47_06020</name>
</gene>
<accession>A0A843YRT6</accession>
<keyword evidence="1" id="KW-0732">Signal</keyword>
<dbReference type="OrthoDB" id="9815959at2"/>
<sequence length="146" mass="16522">MKKQLIALSIIIMFNSNAHADDDKSMTTRAGKLNIVGDFQQENIIFKGRKLFKEDGSYGFTQKFTFSDRDVILTSSSEGASCQLWTFLTANNKGVYQSPIFGTCDDGPKVTKDGEKIILIMNNKKNKKIRYTFENNYLLENGKSIK</sequence>
<proteinExistence type="predicted"/>
<feature type="chain" id="PRO_5032986076" description="Lipocalin-like domain-containing protein" evidence="1">
    <location>
        <begin position="21"/>
        <end position="146"/>
    </location>
</feature>
<evidence type="ECO:0000313" key="3">
    <source>
        <dbReference type="Proteomes" id="UP000451565"/>
    </source>
</evidence>
<dbReference type="AlphaFoldDB" id="A0A843YRT6"/>
<keyword evidence="3" id="KW-1185">Reference proteome</keyword>
<comment type="caution">
    <text evidence="2">The sequence shown here is derived from an EMBL/GenBank/DDBJ whole genome shotgun (WGS) entry which is preliminary data.</text>
</comment>
<dbReference type="EMBL" id="WINI01000002">
    <property type="protein sequence ID" value="MQR00233.1"/>
    <property type="molecule type" value="Genomic_DNA"/>
</dbReference>
<evidence type="ECO:0008006" key="4">
    <source>
        <dbReference type="Google" id="ProtNLM"/>
    </source>
</evidence>
<reference evidence="2 3" key="1">
    <citation type="submission" date="2019-10" db="EMBL/GenBank/DDBJ databases">
        <title>Glaciimonas soli sp. nov., a psychrophilic bacterium isolated from the forest soil of a high elevation mountain in Taiwan.</title>
        <authorList>
            <person name="Wang L.-T."/>
            <person name="Shieh W.Y."/>
        </authorList>
    </citation>
    <scope>NUCLEOTIDE SEQUENCE [LARGE SCALE GENOMIC DNA]</scope>
    <source>
        <strain evidence="2 3">GS1</strain>
    </source>
</reference>
<dbReference type="Proteomes" id="UP000451565">
    <property type="component" value="Unassembled WGS sequence"/>
</dbReference>
<protein>
    <recommendedName>
        <fullName evidence="4">Lipocalin-like domain-containing protein</fullName>
    </recommendedName>
</protein>
<feature type="signal peptide" evidence="1">
    <location>
        <begin position="1"/>
        <end position="20"/>
    </location>
</feature>